<dbReference type="Proteomes" id="UP000552038">
    <property type="component" value="Unassembled WGS sequence"/>
</dbReference>
<reference evidence="1 2" key="1">
    <citation type="submission" date="2020-05" db="EMBL/GenBank/DDBJ databases">
        <title>Whole genome sequencing and identification of novel metabolites from Paenibacillus alvei strain JR949.</title>
        <authorList>
            <person name="Rajendhran J."/>
            <person name="Sree Pranav P."/>
            <person name="Mahalakshmi B."/>
            <person name="Karthikeyan R."/>
        </authorList>
    </citation>
    <scope>NUCLEOTIDE SEQUENCE [LARGE SCALE GENOMIC DNA]</scope>
    <source>
        <strain evidence="1 2">JR949</strain>
    </source>
</reference>
<accession>A0AAP6ZX49</accession>
<dbReference type="AlphaFoldDB" id="A0AAP6ZX49"/>
<gene>
    <name evidence="1" type="ORF">HMI46_00425</name>
</gene>
<evidence type="ECO:0000313" key="2">
    <source>
        <dbReference type="Proteomes" id="UP000552038"/>
    </source>
</evidence>
<sequence length="143" mass="16582">MQTNSVDQLQTKIMVLYNEAFLIEPILAEAIIEVFNFACQVKYNSKLHEEWIENMIEQRTWEVVANCEKSNEQVYEAFAGELQKLEGIISNDRILALEDLFVQKLYGFNDAYKTGVGDGMMVEQTRRKLACIQPVHGHLFYLQ</sequence>
<dbReference type="RefSeq" id="WP_163978874.1">
    <property type="nucleotide sequence ID" value="NZ_JABFOR010000001.1"/>
</dbReference>
<comment type="caution">
    <text evidence="1">The sequence shown here is derived from an EMBL/GenBank/DDBJ whole genome shotgun (WGS) entry which is preliminary data.</text>
</comment>
<evidence type="ECO:0000313" key="1">
    <source>
        <dbReference type="EMBL" id="NOJ69017.1"/>
    </source>
</evidence>
<proteinExistence type="predicted"/>
<protein>
    <submittedName>
        <fullName evidence="1">Uncharacterized protein</fullName>
    </submittedName>
</protein>
<organism evidence="1 2">
    <name type="scientific">Paenibacillus alvei</name>
    <name type="common">Bacillus alvei</name>
    <dbReference type="NCBI Taxonomy" id="44250"/>
    <lineage>
        <taxon>Bacteria</taxon>
        <taxon>Bacillati</taxon>
        <taxon>Bacillota</taxon>
        <taxon>Bacilli</taxon>
        <taxon>Bacillales</taxon>
        <taxon>Paenibacillaceae</taxon>
        <taxon>Paenibacillus</taxon>
    </lineage>
</organism>
<dbReference type="EMBL" id="JABFOR010000001">
    <property type="protein sequence ID" value="NOJ69017.1"/>
    <property type="molecule type" value="Genomic_DNA"/>
</dbReference>
<name>A0AAP6ZX49_PAEAL</name>